<proteinExistence type="inferred from homology"/>
<dbReference type="AlphaFoldDB" id="A0A1G6HQ02"/>
<name>A0A1G6HQ02_9GAMM</name>
<dbReference type="RefSeq" id="WP_092617134.1">
    <property type="nucleotide sequence ID" value="NZ_FMYK01000002.1"/>
</dbReference>
<accession>A0A1G6HQ02</accession>
<evidence type="ECO:0000313" key="6">
    <source>
        <dbReference type="EMBL" id="SDB96359.1"/>
    </source>
</evidence>
<keyword evidence="5" id="KW-0997">Cell inner membrane</keyword>
<dbReference type="OrthoDB" id="9788219at2"/>
<evidence type="ECO:0000256" key="3">
    <source>
        <dbReference type="ARBA" id="ARBA00022989"/>
    </source>
</evidence>
<dbReference type="EMBL" id="FMYK01000002">
    <property type="protein sequence ID" value="SDB96359.1"/>
    <property type="molecule type" value="Genomic_DNA"/>
</dbReference>
<feature type="transmembrane region" description="Helical" evidence="5">
    <location>
        <begin position="44"/>
        <end position="65"/>
    </location>
</feature>
<keyword evidence="3 5" id="KW-1133">Transmembrane helix</keyword>
<keyword evidence="1 5" id="KW-1003">Cell membrane</keyword>
<feature type="transmembrane region" description="Helical" evidence="5">
    <location>
        <begin position="97"/>
        <end position="119"/>
    </location>
</feature>
<dbReference type="Pfam" id="PF04279">
    <property type="entry name" value="IspA"/>
    <property type="match status" value="1"/>
</dbReference>
<sequence>MKALLDYLPLIIFFYFYKTTDPKDNHHPMLEFIGSPGNADQNHILVATFALLLATLIVYGCLFFFQKFRLEKQQWFIVAMTIFFGGLTLAFSDANFIKIKAILINAVFSIVFLLSPFFGKEKKPLIQRMFSQFMKLTASGWKKLNWAWAGLFALMAGLHTFFAFLFMGGKYWGEFTAFGDMIVMFSFIIIQFIVLRKHFKNPEA</sequence>
<dbReference type="PANTHER" id="PTHR36917">
    <property type="entry name" value="INTRACELLULAR SEPTATION PROTEIN A-RELATED"/>
    <property type="match status" value="1"/>
</dbReference>
<gene>
    <name evidence="5" type="primary">yciB</name>
    <name evidence="6" type="ORF">SAMN05421749_102437</name>
</gene>
<dbReference type="GO" id="GO:0005886">
    <property type="term" value="C:plasma membrane"/>
    <property type="evidence" value="ECO:0007669"/>
    <property type="project" value="UniProtKB-SubCell"/>
</dbReference>
<comment type="subcellular location">
    <subcellularLocation>
        <location evidence="5">Cell inner membrane</location>
        <topology evidence="5">Multi-pass membrane protein</topology>
    </subcellularLocation>
</comment>
<evidence type="ECO:0000313" key="7">
    <source>
        <dbReference type="Proteomes" id="UP000242317"/>
    </source>
</evidence>
<feature type="transmembrane region" description="Helical" evidence="5">
    <location>
        <begin position="144"/>
        <end position="169"/>
    </location>
</feature>
<dbReference type="HAMAP" id="MF_00189">
    <property type="entry name" value="YciB"/>
    <property type="match status" value="1"/>
</dbReference>
<keyword evidence="7" id="KW-1185">Reference proteome</keyword>
<feature type="transmembrane region" description="Helical" evidence="5">
    <location>
        <begin position="175"/>
        <end position="195"/>
    </location>
</feature>
<reference evidence="7" key="1">
    <citation type="submission" date="2016-09" db="EMBL/GenBank/DDBJ databases">
        <authorList>
            <person name="Varghese N."/>
            <person name="Submissions S."/>
        </authorList>
    </citation>
    <scope>NUCLEOTIDE SEQUENCE [LARGE SCALE GENOMIC DNA]</scope>
    <source>
        <strain evidence="7">ANC 3699</strain>
    </source>
</reference>
<comment type="similarity">
    <text evidence="5">Belongs to the YciB family.</text>
</comment>
<evidence type="ECO:0000256" key="2">
    <source>
        <dbReference type="ARBA" id="ARBA00022692"/>
    </source>
</evidence>
<organism evidence="6 7">
    <name type="scientific">Acinetobacter marinus</name>
    <dbReference type="NCBI Taxonomy" id="281375"/>
    <lineage>
        <taxon>Bacteria</taxon>
        <taxon>Pseudomonadati</taxon>
        <taxon>Pseudomonadota</taxon>
        <taxon>Gammaproteobacteria</taxon>
        <taxon>Moraxellales</taxon>
        <taxon>Moraxellaceae</taxon>
        <taxon>Acinetobacter</taxon>
    </lineage>
</organism>
<feature type="transmembrane region" description="Helical" evidence="5">
    <location>
        <begin position="74"/>
        <end position="91"/>
    </location>
</feature>
<evidence type="ECO:0000256" key="4">
    <source>
        <dbReference type="ARBA" id="ARBA00023136"/>
    </source>
</evidence>
<keyword evidence="2 5" id="KW-0812">Transmembrane</keyword>
<dbReference type="Proteomes" id="UP000242317">
    <property type="component" value="Unassembled WGS sequence"/>
</dbReference>
<evidence type="ECO:0000256" key="1">
    <source>
        <dbReference type="ARBA" id="ARBA00022475"/>
    </source>
</evidence>
<evidence type="ECO:0000256" key="5">
    <source>
        <dbReference type="HAMAP-Rule" id="MF_00189"/>
    </source>
</evidence>
<keyword evidence="4 5" id="KW-0472">Membrane</keyword>
<dbReference type="PANTHER" id="PTHR36917:SF1">
    <property type="entry name" value="INNER MEMBRANE-SPANNING PROTEIN YCIB"/>
    <property type="match status" value="1"/>
</dbReference>
<comment type="function">
    <text evidence="5">Plays a role in cell envelope biogenesis, maintenance of cell envelope integrity and membrane homeostasis.</text>
</comment>
<dbReference type="InterPro" id="IPR006008">
    <property type="entry name" value="YciB"/>
</dbReference>
<protein>
    <recommendedName>
        <fullName evidence="5">Inner membrane-spanning protein YciB</fullName>
    </recommendedName>
</protein>